<evidence type="ECO:0000313" key="2">
    <source>
        <dbReference type="Proteomes" id="UP001143474"/>
    </source>
</evidence>
<dbReference type="AlphaFoldDB" id="A0A9W6I8C2"/>
<evidence type="ECO:0000313" key="1">
    <source>
        <dbReference type="EMBL" id="GLK13251.1"/>
    </source>
</evidence>
<dbReference type="RefSeq" id="WP_271221541.1">
    <property type="nucleotide sequence ID" value="NZ_BAAAVD010000035.1"/>
</dbReference>
<accession>A0A9W6I8C2</accession>
<dbReference type="EMBL" id="BSEV01000021">
    <property type="protein sequence ID" value="GLK13251.1"/>
    <property type="molecule type" value="Genomic_DNA"/>
</dbReference>
<proteinExistence type="predicted"/>
<gene>
    <name evidence="1" type="ORF">GCM10017600_66620</name>
</gene>
<sequence length="247" mass="26494">MKRSVAVLAIVSALGLSGCAEKNATSDVAAPQAAHERRGALDVSALRIMEADFQALPSPEALAEVQSIVAVGVVDGWQEGPALASYPNGPLEHRIFLRIKVTQPLKGVKDGKLKNDSLVFVDLYRGAVVRDESKKPEEWLPRKSPENFEKSIPAGTRATVFVNEHIPYEGAVVKPGAALPENAVLTSPPPQGLVFEDQRLVQQNKADGQVIVGGIEPLDVAGTRSGWLEPKNMDELIARLKLHGFSG</sequence>
<dbReference type="PROSITE" id="PS51257">
    <property type="entry name" value="PROKAR_LIPOPROTEIN"/>
    <property type="match status" value="1"/>
</dbReference>
<keyword evidence="2" id="KW-1185">Reference proteome</keyword>
<dbReference type="Proteomes" id="UP001143474">
    <property type="component" value="Unassembled WGS sequence"/>
</dbReference>
<comment type="caution">
    <text evidence="1">The sequence shown here is derived from an EMBL/GenBank/DDBJ whole genome shotgun (WGS) entry which is preliminary data.</text>
</comment>
<reference evidence="1" key="2">
    <citation type="submission" date="2023-01" db="EMBL/GenBank/DDBJ databases">
        <authorList>
            <person name="Sun Q."/>
            <person name="Evtushenko L."/>
        </authorList>
    </citation>
    <scope>NUCLEOTIDE SEQUENCE</scope>
    <source>
        <strain evidence="1">VKM Ac-2007</strain>
    </source>
</reference>
<protein>
    <recommendedName>
        <fullName evidence="3">Lipoprotein</fullName>
    </recommendedName>
</protein>
<evidence type="ECO:0008006" key="3">
    <source>
        <dbReference type="Google" id="ProtNLM"/>
    </source>
</evidence>
<reference evidence="1" key="1">
    <citation type="journal article" date="2014" name="Int. J. Syst. Evol. Microbiol.">
        <title>Complete genome sequence of Corynebacterium casei LMG S-19264T (=DSM 44701T), isolated from a smear-ripened cheese.</title>
        <authorList>
            <consortium name="US DOE Joint Genome Institute (JGI-PGF)"/>
            <person name="Walter F."/>
            <person name="Albersmeier A."/>
            <person name="Kalinowski J."/>
            <person name="Ruckert C."/>
        </authorList>
    </citation>
    <scope>NUCLEOTIDE SEQUENCE</scope>
    <source>
        <strain evidence="1">VKM Ac-2007</strain>
    </source>
</reference>
<name>A0A9W6I8C2_9ACTN</name>
<organism evidence="1 2">
    <name type="scientific">Streptosporangium carneum</name>
    <dbReference type="NCBI Taxonomy" id="47481"/>
    <lineage>
        <taxon>Bacteria</taxon>
        <taxon>Bacillati</taxon>
        <taxon>Actinomycetota</taxon>
        <taxon>Actinomycetes</taxon>
        <taxon>Streptosporangiales</taxon>
        <taxon>Streptosporangiaceae</taxon>
        <taxon>Streptosporangium</taxon>
    </lineage>
</organism>